<evidence type="ECO:0000313" key="3">
    <source>
        <dbReference type="Proteomes" id="UP000823630"/>
    </source>
</evidence>
<dbReference type="Gene3D" id="3.90.1200.10">
    <property type="match status" value="1"/>
</dbReference>
<protein>
    <submittedName>
        <fullName evidence="2">Phosphotransferase</fullName>
    </submittedName>
</protein>
<organism evidence="2 3">
    <name type="scientific">Candidatus Enterousia avistercoris</name>
    <dbReference type="NCBI Taxonomy" id="2840788"/>
    <lineage>
        <taxon>Bacteria</taxon>
        <taxon>Pseudomonadati</taxon>
        <taxon>Pseudomonadota</taxon>
        <taxon>Alphaproteobacteria</taxon>
        <taxon>Candidatus Enterousia</taxon>
    </lineage>
</organism>
<accession>A0A9D9GUA9</accession>
<dbReference type="AlphaFoldDB" id="A0A9D9GUA9"/>
<proteinExistence type="predicted"/>
<comment type="caution">
    <text evidence="2">The sequence shown here is derived from an EMBL/GenBank/DDBJ whole genome shotgun (WGS) entry which is preliminary data.</text>
</comment>
<dbReference type="EMBL" id="JADINC010000043">
    <property type="protein sequence ID" value="MBO8425361.1"/>
    <property type="molecule type" value="Genomic_DNA"/>
</dbReference>
<sequence>MADKLKNLKNHGRETYAVYYGDEFVLKRPLPTTNAAGRAMWLRKQHHTKQIIDEIRALDNPLYNIPSMKFINDDEYQILEERAPGEPLTANLYAKLTKRQQFEIINSFASFLVDMNELKPIGDIKRHKIADDLKFSRLDSFIENKMSNWFTVPEIKRMAKIRDEIGVFEYDTRLAWSHGDLNSGNVLYDAQTSKLSFIDFAETNYRFIYRDIFGPVPVELDIYRRVYETYCQLHDKSLYQMPGIKNDSLREIMKYRLIVVGLRRFIKAADDLRLNPTSEKSAINNTEKVNFMRQQIQNFINLERIFQNNR</sequence>
<dbReference type="Proteomes" id="UP000823630">
    <property type="component" value="Unassembled WGS sequence"/>
</dbReference>
<dbReference type="SUPFAM" id="SSF56112">
    <property type="entry name" value="Protein kinase-like (PK-like)"/>
    <property type="match status" value="1"/>
</dbReference>
<dbReference type="InterPro" id="IPR011009">
    <property type="entry name" value="Kinase-like_dom_sf"/>
</dbReference>
<gene>
    <name evidence="2" type="ORF">IAC69_02665</name>
</gene>
<dbReference type="Pfam" id="PF01636">
    <property type="entry name" value="APH"/>
    <property type="match status" value="1"/>
</dbReference>
<reference evidence="2" key="2">
    <citation type="journal article" date="2021" name="PeerJ">
        <title>Extensive microbial diversity within the chicken gut microbiome revealed by metagenomics and culture.</title>
        <authorList>
            <person name="Gilroy R."/>
            <person name="Ravi A."/>
            <person name="Getino M."/>
            <person name="Pursley I."/>
            <person name="Horton D.L."/>
            <person name="Alikhan N.F."/>
            <person name="Baker D."/>
            <person name="Gharbi K."/>
            <person name="Hall N."/>
            <person name="Watson M."/>
            <person name="Adriaenssens E.M."/>
            <person name="Foster-Nyarko E."/>
            <person name="Jarju S."/>
            <person name="Secka A."/>
            <person name="Antonio M."/>
            <person name="Oren A."/>
            <person name="Chaudhuri R.R."/>
            <person name="La Ragione R."/>
            <person name="Hildebrand F."/>
            <person name="Pallen M.J."/>
        </authorList>
    </citation>
    <scope>NUCLEOTIDE SEQUENCE</scope>
    <source>
        <strain evidence="2">8207</strain>
    </source>
</reference>
<evidence type="ECO:0000313" key="2">
    <source>
        <dbReference type="EMBL" id="MBO8425361.1"/>
    </source>
</evidence>
<name>A0A9D9GUA9_9PROT</name>
<evidence type="ECO:0000259" key="1">
    <source>
        <dbReference type="Pfam" id="PF01636"/>
    </source>
</evidence>
<reference evidence="2" key="1">
    <citation type="submission" date="2020-10" db="EMBL/GenBank/DDBJ databases">
        <authorList>
            <person name="Gilroy R."/>
        </authorList>
    </citation>
    <scope>NUCLEOTIDE SEQUENCE</scope>
    <source>
        <strain evidence="2">8207</strain>
    </source>
</reference>
<feature type="domain" description="Aminoglycoside phosphotransferase" evidence="1">
    <location>
        <begin position="15"/>
        <end position="212"/>
    </location>
</feature>
<dbReference type="InterPro" id="IPR002575">
    <property type="entry name" value="Aminoglycoside_PTrfase"/>
</dbReference>